<keyword evidence="1" id="KW-0472">Membrane</keyword>
<name>A0AAE3YRP0_9ACTN</name>
<evidence type="ECO:0000256" key="1">
    <source>
        <dbReference type="SAM" id="Phobius"/>
    </source>
</evidence>
<feature type="transmembrane region" description="Helical" evidence="1">
    <location>
        <begin position="76"/>
        <end position="95"/>
    </location>
</feature>
<feature type="transmembrane region" description="Helical" evidence="1">
    <location>
        <begin position="107"/>
        <end position="127"/>
    </location>
</feature>
<evidence type="ECO:0000313" key="3">
    <source>
        <dbReference type="Proteomes" id="UP001183643"/>
    </source>
</evidence>
<keyword evidence="3" id="KW-1185">Reference proteome</keyword>
<feature type="transmembrane region" description="Helical" evidence="1">
    <location>
        <begin position="154"/>
        <end position="176"/>
    </location>
</feature>
<dbReference type="Proteomes" id="UP001183643">
    <property type="component" value="Unassembled WGS sequence"/>
</dbReference>
<keyword evidence="1" id="KW-1133">Transmembrane helix</keyword>
<proteinExistence type="predicted"/>
<feature type="transmembrane region" description="Helical" evidence="1">
    <location>
        <begin position="196"/>
        <end position="214"/>
    </location>
</feature>
<protein>
    <submittedName>
        <fullName evidence="2">Uncharacterized protein</fullName>
    </submittedName>
</protein>
<organism evidence="2 3">
    <name type="scientific">Catenuloplanes atrovinosus</name>
    <dbReference type="NCBI Taxonomy" id="137266"/>
    <lineage>
        <taxon>Bacteria</taxon>
        <taxon>Bacillati</taxon>
        <taxon>Actinomycetota</taxon>
        <taxon>Actinomycetes</taxon>
        <taxon>Micromonosporales</taxon>
        <taxon>Micromonosporaceae</taxon>
        <taxon>Catenuloplanes</taxon>
    </lineage>
</organism>
<comment type="caution">
    <text evidence="2">The sequence shown here is derived from an EMBL/GenBank/DDBJ whole genome shotgun (WGS) entry which is preliminary data.</text>
</comment>
<sequence>MTDDELISRYVADVIALLPRRQRADVARELRDLLREELTGPDDTRTLLTRFGHPAEVAARYTAPVALIDPADTRRFLLLAGGGALLVHLGGALLSPHDLAAAAEVTWPVVLGWLGVLVAAFAGTAWWRRRHTGPPAWKPRPPLSDRVNRVGRTAAVAVFALGTLILVDPAAVMHALGAAPAPFAYHPDFLLVRGPVLLTLLILGLALQTTLAWTGRWTRPLHLADLIHSLLVCAAMAWAISAGPVFSAAPTDRTTKAAAALIILITLADLAFRARRLSVAHALAS</sequence>
<evidence type="ECO:0000313" key="2">
    <source>
        <dbReference type="EMBL" id="MDR7276486.1"/>
    </source>
</evidence>
<accession>A0AAE3YRP0</accession>
<dbReference type="EMBL" id="JAVDYB010000001">
    <property type="protein sequence ID" value="MDR7276486.1"/>
    <property type="molecule type" value="Genomic_DNA"/>
</dbReference>
<feature type="transmembrane region" description="Helical" evidence="1">
    <location>
        <begin position="226"/>
        <end position="249"/>
    </location>
</feature>
<feature type="transmembrane region" description="Helical" evidence="1">
    <location>
        <begin position="255"/>
        <end position="272"/>
    </location>
</feature>
<dbReference type="AlphaFoldDB" id="A0AAE3YRP0"/>
<reference evidence="2" key="1">
    <citation type="submission" date="2023-07" db="EMBL/GenBank/DDBJ databases">
        <title>Sequencing the genomes of 1000 actinobacteria strains.</title>
        <authorList>
            <person name="Klenk H.-P."/>
        </authorList>
    </citation>
    <scope>NUCLEOTIDE SEQUENCE</scope>
    <source>
        <strain evidence="2">DSM 44707</strain>
    </source>
</reference>
<keyword evidence="1" id="KW-0812">Transmembrane</keyword>
<dbReference type="RefSeq" id="WP_310368634.1">
    <property type="nucleotide sequence ID" value="NZ_JAVDYB010000001.1"/>
</dbReference>
<gene>
    <name evidence="2" type="ORF">J2S41_003264</name>
</gene>